<evidence type="ECO:0000256" key="4">
    <source>
        <dbReference type="SAM" id="MobiDB-lite"/>
    </source>
</evidence>
<dbReference type="GO" id="GO:0004888">
    <property type="term" value="F:transmembrane signaling receptor activity"/>
    <property type="evidence" value="ECO:0007669"/>
    <property type="project" value="TreeGrafter"/>
</dbReference>
<keyword evidence="5" id="KW-1133">Transmembrane helix</keyword>
<dbReference type="PANTHER" id="PTHR43531:SF14">
    <property type="entry name" value="METHYL-ACCEPTING CHEMOTAXIS PROTEIN I-RELATED"/>
    <property type="match status" value="1"/>
</dbReference>
<evidence type="ECO:0000256" key="5">
    <source>
        <dbReference type="SAM" id="Phobius"/>
    </source>
</evidence>
<dbReference type="CDD" id="cd11386">
    <property type="entry name" value="MCP_signal"/>
    <property type="match status" value="1"/>
</dbReference>
<reference evidence="8" key="1">
    <citation type="journal article" date="2020" name="MBio">
        <title>Horizontal gene transfer to a defensive symbiont with a reduced genome amongst a multipartite beetle microbiome.</title>
        <authorList>
            <person name="Waterworth S.C."/>
            <person name="Florez L.V."/>
            <person name="Rees E.R."/>
            <person name="Hertweck C."/>
            <person name="Kaltenpoth M."/>
            <person name="Kwan J.C."/>
        </authorList>
    </citation>
    <scope>NUCLEOTIDE SEQUENCE [LARGE SCALE GENOMIC DNA]</scope>
</reference>
<proteinExistence type="inferred from homology"/>
<organism evidence="7 8">
    <name type="scientific">Herbaspirillum frisingense</name>
    <dbReference type="NCBI Taxonomy" id="92645"/>
    <lineage>
        <taxon>Bacteria</taxon>
        <taxon>Pseudomonadati</taxon>
        <taxon>Pseudomonadota</taxon>
        <taxon>Betaproteobacteria</taxon>
        <taxon>Burkholderiales</taxon>
        <taxon>Oxalobacteraceae</taxon>
        <taxon>Herbaspirillum</taxon>
    </lineage>
</organism>
<dbReference type="PANTHER" id="PTHR43531">
    <property type="entry name" value="PROTEIN ICFG"/>
    <property type="match status" value="1"/>
</dbReference>
<evidence type="ECO:0000256" key="3">
    <source>
        <dbReference type="PROSITE-ProRule" id="PRU00284"/>
    </source>
</evidence>
<dbReference type="InterPro" id="IPR004089">
    <property type="entry name" value="MCPsignal_dom"/>
</dbReference>
<dbReference type="PROSITE" id="PS50111">
    <property type="entry name" value="CHEMOTAXIS_TRANSDUC_2"/>
    <property type="match status" value="1"/>
</dbReference>
<accession>A0A7V8FYB8</accession>
<sequence>MPFNNMKVATKLGLGFGLVLLLLAAITAIGLARMVQINSQVDNIVNINNVEIRAVMGMRAAIFEQSIAVRNVALMSDRAAIDRELDGLMKQDERYKAAQAKLQEMFGLDQQTSGREKELLATATAESAAASALFARAVELSRQGEEIELKRFITDEIGPRQVQRRATLAELATLEDESNQQAGVHAQEVFIGARAQMLVIGGVALLIGVVASLLIARNLLRQLGGEPSYAADIAQKIAVGDLTVEVTVSDHDKSSMLFAMKQMRDALTRIVAQVRHGTDTIATASTEIARGNLDLSSRTEEQASSLEETASSMEELTSTVKQNADNARQANQLASSASNVAADGGQVVQQVVDTMGSINESSRKIGDIIGVIDGIAFQTNILALNAAVEAARAGEQGRGFAVVASEVRTLAQRSAAAAKEIKLLIDDSVAKVDTGSKLVAQAGGTMEQVVLSVRQVTDIVSEISAASREQSEGIEQINQAVVQMDQVTQQNAALVEEAAAAAQSLQDQAGELLQIVSIFRIDGSQYTRQTPRAEPVRAVPVAVAASSRPTPAAPKRPAIEQKPDATRAKAVAGEDDWEQF</sequence>
<keyword evidence="5" id="KW-0812">Transmembrane</keyword>
<dbReference type="SMART" id="SM00283">
    <property type="entry name" value="MA"/>
    <property type="match status" value="1"/>
</dbReference>
<dbReference type="FunFam" id="1.10.287.950:FF:000002">
    <property type="entry name" value="Methyl-accepting chemotaxis protein"/>
    <property type="match status" value="1"/>
</dbReference>
<keyword evidence="5" id="KW-0472">Membrane</keyword>
<comment type="similarity">
    <text evidence="2">Belongs to the methyl-accepting chemotaxis (MCP) protein family.</text>
</comment>
<feature type="region of interest" description="Disordered" evidence="4">
    <location>
        <begin position="544"/>
        <end position="580"/>
    </location>
</feature>
<feature type="domain" description="Methyl-accepting transducer" evidence="6">
    <location>
        <begin position="277"/>
        <end position="506"/>
    </location>
</feature>
<evidence type="ECO:0000313" key="8">
    <source>
        <dbReference type="Proteomes" id="UP000462435"/>
    </source>
</evidence>
<dbReference type="SUPFAM" id="SSF58104">
    <property type="entry name" value="Methyl-accepting chemotaxis protein (MCP) signaling domain"/>
    <property type="match status" value="1"/>
</dbReference>
<dbReference type="AlphaFoldDB" id="A0A7V8FYB8"/>
<dbReference type="GO" id="GO:0006935">
    <property type="term" value="P:chemotaxis"/>
    <property type="evidence" value="ECO:0007669"/>
    <property type="project" value="TreeGrafter"/>
</dbReference>
<feature type="transmembrane region" description="Helical" evidence="5">
    <location>
        <begin position="197"/>
        <end position="216"/>
    </location>
</feature>
<dbReference type="Gene3D" id="1.10.287.950">
    <property type="entry name" value="Methyl-accepting chemotaxis protein"/>
    <property type="match status" value="1"/>
</dbReference>
<comment type="caution">
    <text evidence="7">The sequence shown here is derived from an EMBL/GenBank/DDBJ whole genome shotgun (WGS) entry which is preliminary data.</text>
</comment>
<evidence type="ECO:0000259" key="6">
    <source>
        <dbReference type="PROSITE" id="PS50111"/>
    </source>
</evidence>
<dbReference type="Pfam" id="PF00015">
    <property type="entry name" value="MCPsignal"/>
    <property type="match status" value="1"/>
</dbReference>
<feature type="compositionally biased region" description="Low complexity" evidence="4">
    <location>
        <begin position="544"/>
        <end position="556"/>
    </location>
</feature>
<gene>
    <name evidence="7" type="primary">tar_5</name>
    <name evidence="7" type="ORF">GAK35_01301</name>
</gene>
<evidence type="ECO:0000256" key="2">
    <source>
        <dbReference type="ARBA" id="ARBA00029447"/>
    </source>
</evidence>
<dbReference type="GO" id="GO:0007165">
    <property type="term" value="P:signal transduction"/>
    <property type="evidence" value="ECO:0007669"/>
    <property type="project" value="UniProtKB-KW"/>
</dbReference>
<feature type="compositionally biased region" description="Basic and acidic residues" evidence="4">
    <location>
        <begin position="557"/>
        <end position="567"/>
    </location>
</feature>
<dbReference type="InterPro" id="IPR051310">
    <property type="entry name" value="MCP_chemotaxis"/>
</dbReference>
<keyword evidence="1" id="KW-0488">Methylation</keyword>
<dbReference type="Proteomes" id="UP000462435">
    <property type="component" value="Unassembled WGS sequence"/>
</dbReference>
<dbReference type="Pfam" id="PF12729">
    <property type="entry name" value="4HB_MCP_1"/>
    <property type="match status" value="1"/>
</dbReference>
<name>A0A7V8FYB8_9BURK</name>
<dbReference type="InterPro" id="IPR024478">
    <property type="entry name" value="HlyB_4HB_MCP"/>
</dbReference>
<dbReference type="GO" id="GO:0005886">
    <property type="term" value="C:plasma membrane"/>
    <property type="evidence" value="ECO:0007669"/>
    <property type="project" value="TreeGrafter"/>
</dbReference>
<evidence type="ECO:0000256" key="1">
    <source>
        <dbReference type="ARBA" id="ARBA00022481"/>
    </source>
</evidence>
<dbReference type="EMBL" id="WNDX01000028">
    <property type="protein sequence ID" value="KAF1045692.1"/>
    <property type="molecule type" value="Genomic_DNA"/>
</dbReference>
<keyword evidence="3" id="KW-0807">Transducer</keyword>
<evidence type="ECO:0000313" key="7">
    <source>
        <dbReference type="EMBL" id="KAF1045692.1"/>
    </source>
</evidence>
<protein>
    <submittedName>
        <fullName evidence="7">Methyl-accepting chemotaxis protein II</fullName>
    </submittedName>
</protein>